<evidence type="ECO:0000313" key="4">
    <source>
        <dbReference type="Proteomes" id="UP001063698"/>
    </source>
</evidence>
<comment type="pathway">
    <text evidence="1">Amino-acid biosynthesis.</text>
</comment>
<dbReference type="Gene3D" id="3.30.70.920">
    <property type="match status" value="1"/>
</dbReference>
<evidence type="ECO:0000256" key="1">
    <source>
        <dbReference type="ARBA" id="ARBA00029440"/>
    </source>
</evidence>
<dbReference type="Proteomes" id="UP001063698">
    <property type="component" value="Chromosome"/>
</dbReference>
<feature type="domain" description="Transcription regulator AsnC/Lrp ligand binding" evidence="2">
    <location>
        <begin position="7"/>
        <end position="75"/>
    </location>
</feature>
<proteinExistence type="predicted"/>
<dbReference type="InterPro" id="IPR011008">
    <property type="entry name" value="Dimeric_a/b-barrel"/>
</dbReference>
<organism evidence="3 4">
    <name type="scientific">Ignicoccus pacificus DSM 13166</name>
    <dbReference type="NCBI Taxonomy" id="940294"/>
    <lineage>
        <taxon>Archaea</taxon>
        <taxon>Thermoproteota</taxon>
        <taxon>Thermoprotei</taxon>
        <taxon>Desulfurococcales</taxon>
        <taxon>Desulfurococcaceae</taxon>
        <taxon>Ignicoccus</taxon>
    </lineage>
</organism>
<evidence type="ECO:0000313" key="3">
    <source>
        <dbReference type="EMBL" id="UXD21868.1"/>
    </source>
</evidence>
<dbReference type="Pfam" id="PF01037">
    <property type="entry name" value="AsnC_trans_reg"/>
    <property type="match status" value="1"/>
</dbReference>
<evidence type="ECO:0000259" key="2">
    <source>
        <dbReference type="Pfam" id="PF01037"/>
    </source>
</evidence>
<dbReference type="SUPFAM" id="SSF54909">
    <property type="entry name" value="Dimeric alpha+beta barrel"/>
    <property type="match status" value="1"/>
</dbReference>
<reference evidence="3" key="1">
    <citation type="submission" date="2013-11" db="EMBL/GenBank/DDBJ databases">
        <title>Comparative genomics of Ignicoccus.</title>
        <authorList>
            <person name="Podar M."/>
        </authorList>
    </citation>
    <scope>NUCLEOTIDE SEQUENCE</scope>
    <source>
        <strain evidence="3">DSM 13166</strain>
    </source>
</reference>
<name>A0A977KB73_9CREN</name>
<accession>A0A977KB73</accession>
<gene>
    <name evidence="3" type="ORF">IPA_08985</name>
</gene>
<dbReference type="AlphaFoldDB" id="A0A977KB73"/>
<sequence length="77" mass="8703">MARVYLLIKVDSGKENDVYEALKNLPYVKTVDIVTGPLDLVAVFEADNLSRIEEVILNRVRRIEGIRETTTLIALTD</sequence>
<keyword evidence="4" id="KW-1185">Reference proteome</keyword>
<protein>
    <submittedName>
        <fullName evidence="3">AsnC family transcriptional regulator</fullName>
    </submittedName>
</protein>
<dbReference type="EMBL" id="CP006868">
    <property type="protein sequence ID" value="UXD21868.1"/>
    <property type="molecule type" value="Genomic_DNA"/>
</dbReference>
<dbReference type="InterPro" id="IPR019887">
    <property type="entry name" value="Tscrpt_reg_AsnC/Lrp_C"/>
</dbReference>
<dbReference type="KEGG" id="ipc:IPA_08985"/>